<feature type="signal peptide" evidence="2">
    <location>
        <begin position="1"/>
        <end position="23"/>
    </location>
</feature>
<dbReference type="SUPFAM" id="SSF53474">
    <property type="entry name" value="alpha/beta-Hydrolases"/>
    <property type="match status" value="1"/>
</dbReference>
<feature type="compositionally biased region" description="Basic and acidic residues" evidence="1">
    <location>
        <begin position="499"/>
        <end position="510"/>
    </location>
</feature>
<keyword evidence="2" id="KW-0732">Signal</keyword>
<feature type="chain" id="PRO_5038931832" evidence="2">
    <location>
        <begin position="24"/>
        <end position="510"/>
    </location>
</feature>
<dbReference type="Gene3D" id="3.40.50.1820">
    <property type="entry name" value="alpha/beta hydrolase"/>
    <property type="match status" value="1"/>
</dbReference>
<proteinExistence type="predicted"/>
<comment type="caution">
    <text evidence="3">The sequence shown here is derived from an EMBL/GenBank/DDBJ whole genome shotgun (WGS) entry which is preliminary data.</text>
</comment>
<keyword evidence="4" id="KW-1185">Reference proteome</keyword>
<evidence type="ECO:0000256" key="1">
    <source>
        <dbReference type="SAM" id="MobiDB-lite"/>
    </source>
</evidence>
<dbReference type="OrthoDB" id="189734at2"/>
<evidence type="ECO:0000256" key="2">
    <source>
        <dbReference type="SAM" id="SignalP"/>
    </source>
</evidence>
<feature type="region of interest" description="Disordered" evidence="1">
    <location>
        <begin position="484"/>
        <end position="510"/>
    </location>
</feature>
<protein>
    <submittedName>
        <fullName evidence="3">Alpha/beta hydrolase</fullName>
    </submittedName>
</protein>
<dbReference type="Proteomes" id="UP000448867">
    <property type="component" value="Unassembled WGS sequence"/>
</dbReference>
<reference evidence="3 4" key="1">
    <citation type="submission" date="2019-11" db="EMBL/GenBank/DDBJ databases">
        <title>Bacillus lacus genome.</title>
        <authorList>
            <person name="Allen C.J."/>
            <person name="Newman J.D."/>
        </authorList>
    </citation>
    <scope>NUCLEOTIDE SEQUENCE [LARGE SCALE GENOMIC DNA]</scope>
    <source>
        <strain evidence="3 4">KCTC 33946</strain>
    </source>
</reference>
<dbReference type="EMBL" id="WKKI01000040">
    <property type="protein sequence ID" value="MRX73636.1"/>
    <property type="molecule type" value="Genomic_DNA"/>
</dbReference>
<sequence length="510" mass="57508">MKKKMIALTLMTSLVFTSGPMINADAVTQTYEVQLAFKGAANVRETYFDGKKGNWLTTKNPKQYEQATLYGNLGLTPYNWGSAAEGTGWHQMYKPAEVTGTQVTGKFDDAQFVIRVPDSWNGKLVVAGIPATRNETSTDLLFSDYVLEKGYAFAAIDKGTQGEIDPADPFAKVKNALVNEDDSVAEWHVRFRQVTKAAQKYLADNYGNKLIKANDKSNPASKLIKKHHKVPTYAIGISNGGYVVRYALENDGLEKTGEPRLFDGGVDWEGVLWTAKEPNLISSLTTVVNNADEALYGKGKEQQKARKQMYKAGLPKGSENLWAYHDQVYWFVSLNIYRDHFDPNAPGRTDWRNYLNFTADGQRDRSYDSIFENYHYSSRYKEVRKNINKIANTGDIDVPLISFTGSLDALIFPDIHAKGYEKMVKRQGKEKLHRLYTIEGGNHVDSLVWNKQTDPDQRLQPLLPYAHQSFDLLVDWVENKKGAPASKNIPLPKNPVKVMDLKTGKERDPR</sequence>
<evidence type="ECO:0000313" key="3">
    <source>
        <dbReference type="EMBL" id="MRX73636.1"/>
    </source>
</evidence>
<dbReference type="GO" id="GO:0016787">
    <property type="term" value="F:hydrolase activity"/>
    <property type="evidence" value="ECO:0007669"/>
    <property type="project" value="UniProtKB-KW"/>
</dbReference>
<keyword evidence="3" id="KW-0378">Hydrolase</keyword>
<evidence type="ECO:0000313" key="4">
    <source>
        <dbReference type="Proteomes" id="UP000448867"/>
    </source>
</evidence>
<organism evidence="3 4">
    <name type="scientific">Metabacillus lacus</name>
    <dbReference type="NCBI Taxonomy" id="1983721"/>
    <lineage>
        <taxon>Bacteria</taxon>
        <taxon>Bacillati</taxon>
        <taxon>Bacillota</taxon>
        <taxon>Bacilli</taxon>
        <taxon>Bacillales</taxon>
        <taxon>Bacillaceae</taxon>
        <taxon>Metabacillus</taxon>
    </lineage>
</organism>
<dbReference type="AlphaFoldDB" id="A0A7X2J1B3"/>
<gene>
    <name evidence="3" type="ORF">GJU40_15950</name>
</gene>
<accession>A0A7X2J1B3</accession>
<name>A0A7X2J1B3_9BACI</name>
<dbReference type="InterPro" id="IPR029058">
    <property type="entry name" value="AB_hydrolase_fold"/>
</dbReference>